<dbReference type="SMART" id="SM00530">
    <property type="entry name" value="HTH_XRE"/>
    <property type="match status" value="1"/>
</dbReference>
<evidence type="ECO:0000313" key="2">
    <source>
        <dbReference type="EMBL" id="OOM75115.1"/>
    </source>
</evidence>
<dbReference type="Pfam" id="PF01381">
    <property type="entry name" value="HTH_3"/>
    <property type="match status" value="1"/>
</dbReference>
<dbReference type="CDD" id="cd00093">
    <property type="entry name" value="HTH_XRE"/>
    <property type="match status" value="1"/>
</dbReference>
<dbReference type="Gene3D" id="1.10.260.40">
    <property type="entry name" value="lambda repressor-like DNA-binding domains"/>
    <property type="match status" value="1"/>
</dbReference>
<dbReference type="InterPro" id="IPR001387">
    <property type="entry name" value="Cro/C1-type_HTH"/>
</dbReference>
<dbReference type="GO" id="GO:0003677">
    <property type="term" value="F:DNA binding"/>
    <property type="evidence" value="ECO:0007669"/>
    <property type="project" value="InterPro"/>
</dbReference>
<dbReference type="PROSITE" id="PS50943">
    <property type="entry name" value="HTH_CROC1"/>
    <property type="match status" value="1"/>
</dbReference>
<dbReference type="STRING" id="29367.CLPUN_35520"/>
<protein>
    <submittedName>
        <fullName evidence="2">Helix-turn-helix protein</fullName>
    </submittedName>
</protein>
<gene>
    <name evidence="2" type="ORF">CLPUN_35520</name>
</gene>
<comment type="caution">
    <text evidence="2">The sequence shown here is derived from an EMBL/GenBank/DDBJ whole genome shotgun (WGS) entry which is preliminary data.</text>
</comment>
<sequence length="66" mass="7642">MSKIREIRIKSQLDTESACNKLGISKSMLYKIETGYRQPSKTLILKMSQLYQCTIEEIYKILGLVN</sequence>
<dbReference type="EMBL" id="LZZM01000190">
    <property type="protein sequence ID" value="OOM75115.1"/>
    <property type="molecule type" value="Genomic_DNA"/>
</dbReference>
<dbReference type="OrthoDB" id="1859224at2"/>
<proteinExistence type="predicted"/>
<dbReference type="SUPFAM" id="SSF47413">
    <property type="entry name" value="lambda repressor-like DNA-binding domains"/>
    <property type="match status" value="1"/>
</dbReference>
<dbReference type="RefSeq" id="WP_077848567.1">
    <property type="nucleotide sequence ID" value="NZ_LZZM01000190.1"/>
</dbReference>
<keyword evidence="3" id="KW-1185">Reference proteome</keyword>
<organism evidence="2 3">
    <name type="scientific">Clostridium puniceum</name>
    <dbReference type="NCBI Taxonomy" id="29367"/>
    <lineage>
        <taxon>Bacteria</taxon>
        <taxon>Bacillati</taxon>
        <taxon>Bacillota</taxon>
        <taxon>Clostridia</taxon>
        <taxon>Eubacteriales</taxon>
        <taxon>Clostridiaceae</taxon>
        <taxon>Clostridium</taxon>
    </lineage>
</organism>
<name>A0A1S8TCF7_9CLOT</name>
<dbReference type="AlphaFoldDB" id="A0A1S8TCF7"/>
<feature type="domain" description="HTH cro/C1-type" evidence="1">
    <location>
        <begin position="4"/>
        <end position="58"/>
    </location>
</feature>
<dbReference type="InterPro" id="IPR010982">
    <property type="entry name" value="Lambda_DNA-bd_dom_sf"/>
</dbReference>
<dbReference type="Proteomes" id="UP000190890">
    <property type="component" value="Unassembled WGS sequence"/>
</dbReference>
<evidence type="ECO:0000313" key="3">
    <source>
        <dbReference type="Proteomes" id="UP000190890"/>
    </source>
</evidence>
<evidence type="ECO:0000259" key="1">
    <source>
        <dbReference type="PROSITE" id="PS50943"/>
    </source>
</evidence>
<reference evidence="2 3" key="1">
    <citation type="submission" date="2016-05" db="EMBL/GenBank/DDBJ databases">
        <title>Microbial solvent formation.</title>
        <authorList>
            <person name="Poehlein A."/>
            <person name="Montoya Solano J.D."/>
            <person name="Flitsch S."/>
            <person name="Krabben P."/>
            <person name="Duerre P."/>
            <person name="Daniel R."/>
        </authorList>
    </citation>
    <scope>NUCLEOTIDE SEQUENCE [LARGE SCALE GENOMIC DNA]</scope>
    <source>
        <strain evidence="2 3">DSM 2619</strain>
    </source>
</reference>
<accession>A0A1S8TCF7</accession>